<dbReference type="EMBL" id="RCHU02000014">
    <property type="protein sequence ID" value="KAL3571440.1"/>
    <property type="molecule type" value="Genomic_DNA"/>
</dbReference>
<keyword evidence="2" id="KW-1185">Reference proteome</keyword>
<proteinExistence type="predicted"/>
<name>A0ACC4AZ80_POPAL</name>
<evidence type="ECO:0000313" key="1">
    <source>
        <dbReference type="EMBL" id="KAL3571440.1"/>
    </source>
</evidence>
<comment type="caution">
    <text evidence="1">The sequence shown here is derived from an EMBL/GenBank/DDBJ whole genome shotgun (WGS) entry which is preliminary data.</text>
</comment>
<organism evidence="1 2">
    <name type="scientific">Populus alba</name>
    <name type="common">White poplar</name>
    <dbReference type="NCBI Taxonomy" id="43335"/>
    <lineage>
        <taxon>Eukaryota</taxon>
        <taxon>Viridiplantae</taxon>
        <taxon>Streptophyta</taxon>
        <taxon>Embryophyta</taxon>
        <taxon>Tracheophyta</taxon>
        <taxon>Spermatophyta</taxon>
        <taxon>Magnoliopsida</taxon>
        <taxon>eudicotyledons</taxon>
        <taxon>Gunneridae</taxon>
        <taxon>Pentapetalae</taxon>
        <taxon>rosids</taxon>
        <taxon>fabids</taxon>
        <taxon>Malpighiales</taxon>
        <taxon>Salicaceae</taxon>
        <taxon>Saliceae</taxon>
        <taxon>Populus</taxon>
    </lineage>
</organism>
<protein>
    <submittedName>
        <fullName evidence="1">Uncharacterized protein</fullName>
    </submittedName>
</protein>
<gene>
    <name evidence="1" type="ORF">D5086_025344</name>
</gene>
<dbReference type="Proteomes" id="UP000309997">
    <property type="component" value="Unassembled WGS sequence"/>
</dbReference>
<sequence>MMSKPTSNSTRALKCLLEMVPGPSKGALVASAKLAFTRSRHPLLKDRYFLAQRRWSRHQCLDMTAEDTLSSRPNLLLIRLGMSEATTWQLYSANALRYS</sequence>
<evidence type="ECO:0000313" key="2">
    <source>
        <dbReference type="Proteomes" id="UP000309997"/>
    </source>
</evidence>
<reference evidence="1 2" key="1">
    <citation type="journal article" date="2024" name="Plant Biotechnol. J.">
        <title>Genome and CRISPR/Cas9 system of a widespread forest tree (Populus alba) in the world.</title>
        <authorList>
            <person name="Liu Y.J."/>
            <person name="Jiang P.F."/>
            <person name="Han X.M."/>
            <person name="Li X.Y."/>
            <person name="Wang H.M."/>
            <person name="Wang Y.J."/>
            <person name="Wang X.X."/>
            <person name="Zeng Q.Y."/>
        </authorList>
    </citation>
    <scope>NUCLEOTIDE SEQUENCE [LARGE SCALE GENOMIC DNA]</scope>
    <source>
        <strain evidence="2">cv. PAL-ZL1</strain>
    </source>
</reference>
<accession>A0ACC4AZ80</accession>